<keyword evidence="5" id="KW-1185">Reference proteome</keyword>
<evidence type="ECO:0000313" key="4">
    <source>
        <dbReference type="EMBL" id="BBO33882.1"/>
    </source>
</evidence>
<name>A0A5K7XD33_9BACT</name>
<dbReference type="InterPro" id="IPR057223">
    <property type="entry name" value="DUF7901"/>
</dbReference>
<dbReference type="Proteomes" id="UP000326837">
    <property type="component" value="Chromosome"/>
</dbReference>
<dbReference type="KEGG" id="lpav:PLANPX_3494"/>
<reference evidence="5" key="1">
    <citation type="submission" date="2019-10" db="EMBL/GenBank/DDBJ databases">
        <title>Lacipirellula parvula gen. nov., sp. nov., representing a lineage of planctomycetes widespread in freshwater anoxic habitats, and description of the family Lacipirellulaceae.</title>
        <authorList>
            <person name="Dedysh S.N."/>
            <person name="Kulichevskaya I.S."/>
            <person name="Beletsky A.V."/>
            <person name="Rakitin A.L."/>
            <person name="Mardanov A.V."/>
            <person name="Ivanova A.A."/>
            <person name="Saltykova V.X."/>
            <person name="Rijpstra W.I.C."/>
            <person name="Sinninghe Damste J.S."/>
            <person name="Ravin N.V."/>
        </authorList>
    </citation>
    <scope>NUCLEOTIDE SEQUENCE [LARGE SCALE GENOMIC DNA]</scope>
    <source>
        <strain evidence="5">PX69</strain>
    </source>
</reference>
<feature type="chain" id="PRO_5024997340" evidence="1">
    <location>
        <begin position="27"/>
        <end position="359"/>
    </location>
</feature>
<evidence type="ECO:0000313" key="5">
    <source>
        <dbReference type="Proteomes" id="UP000326837"/>
    </source>
</evidence>
<dbReference type="Pfam" id="PF25470">
    <property type="entry name" value="DUF7901"/>
    <property type="match status" value="1"/>
</dbReference>
<evidence type="ECO:0000256" key="1">
    <source>
        <dbReference type="SAM" id="SignalP"/>
    </source>
</evidence>
<dbReference type="EMBL" id="AP021861">
    <property type="protein sequence ID" value="BBO33882.1"/>
    <property type="molecule type" value="Genomic_DNA"/>
</dbReference>
<gene>
    <name evidence="4" type="ORF">PLANPX_3494</name>
</gene>
<accession>A0A5K7XD33</accession>
<feature type="domain" description="DUF7901" evidence="3">
    <location>
        <begin position="67"/>
        <end position="244"/>
    </location>
</feature>
<evidence type="ECO:0000259" key="2">
    <source>
        <dbReference type="Pfam" id="PF07589"/>
    </source>
</evidence>
<dbReference type="NCBIfam" id="TIGR02595">
    <property type="entry name" value="PEP_CTERM"/>
    <property type="match status" value="1"/>
</dbReference>
<organism evidence="4 5">
    <name type="scientific">Lacipirellula parvula</name>
    <dbReference type="NCBI Taxonomy" id="2650471"/>
    <lineage>
        <taxon>Bacteria</taxon>
        <taxon>Pseudomonadati</taxon>
        <taxon>Planctomycetota</taxon>
        <taxon>Planctomycetia</taxon>
        <taxon>Pirellulales</taxon>
        <taxon>Lacipirellulaceae</taxon>
        <taxon>Lacipirellula</taxon>
    </lineage>
</organism>
<feature type="signal peptide" evidence="1">
    <location>
        <begin position="1"/>
        <end position="26"/>
    </location>
</feature>
<feature type="domain" description="Ice-binding protein C-terminal" evidence="2">
    <location>
        <begin position="334"/>
        <end position="356"/>
    </location>
</feature>
<sequence>MRSTFYGLAAALALTFSLATSLPHAAADPLPGRDLLKFTQKPMINTVIPDINGTVNTYMGHDELSTAYGFTQQPGQVPPVYQGKFMADDFADNLNSPVVHVKWWGSYKNDFIAPQMPVNKFLISFESDVPQSSTQPFSHPGQPLLNQVVQRNPGGNPLAPASGTFAEKLIRGPDPILGESLYEYNAELHLNLDFPEKKDTVYWLKIVAMVDVIPGLTFPAGNPNASPAPVTQWGWHNRDYTIPNPLASPNVSPGETVVGQVGIGTPVWHFQDDSVTGDVRILPTTAGYLSPQIDQQNMVPQKYVDFADGPANNNAAYPPISTFSKDLAFELYTTVPEPTSVALLACGLLGLAWRRKQVI</sequence>
<protein>
    <submittedName>
        <fullName evidence="4">Uncharacterized protein</fullName>
    </submittedName>
</protein>
<dbReference type="InterPro" id="IPR013424">
    <property type="entry name" value="Ice-binding_C"/>
</dbReference>
<keyword evidence="1" id="KW-0732">Signal</keyword>
<evidence type="ECO:0000259" key="3">
    <source>
        <dbReference type="Pfam" id="PF25470"/>
    </source>
</evidence>
<dbReference type="RefSeq" id="WP_152099562.1">
    <property type="nucleotide sequence ID" value="NZ_AP021861.1"/>
</dbReference>
<dbReference type="Pfam" id="PF07589">
    <property type="entry name" value="PEP-CTERM"/>
    <property type="match status" value="1"/>
</dbReference>
<proteinExistence type="predicted"/>
<dbReference type="AlphaFoldDB" id="A0A5K7XD33"/>